<accession>A0A8R1YM29</accession>
<reference evidence="2" key="1">
    <citation type="journal article" date="2008" name="Nat. Genet.">
        <title>The Pristionchus pacificus genome provides a unique perspective on nematode lifestyle and parasitism.</title>
        <authorList>
            <person name="Dieterich C."/>
            <person name="Clifton S.W."/>
            <person name="Schuster L.N."/>
            <person name="Chinwalla A."/>
            <person name="Delehaunty K."/>
            <person name="Dinkelacker I."/>
            <person name="Fulton L."/>
            <person name="Fulton R."/>
            <person name="Godfrey J."/>
            <person name="Minx P."/>
            <person name="Mitreva M."/>
            <person name="Roeseler W."/>
            <person name="Tian H."/>
            <person name="Witte H."/>
            <person name="Yang S.P."/>
            <person name="Wilson R.K."/>
            <person name="Sommer R.J."/>
        </authorList>
    </citation>
    <scope>NUCLEOTIDE SEQUENCE [LARGE SCALE GENOMIC DNA]</scope>
    <source>
        <strain evidence="2">PS312</strain>
    </source>
</reference>
<dbReference type="Proteomes" id="UP000005239">
    <property type="component" value="Unassembled WGS sequence"/>
</dbReference>
<accession>A0A2A6B9J6</accession>
<name>A0A2A6B9J6_PRIPA</name>
<dbReference type="EnsemblMetazoa" id="PPA35301.1">
    <property type="protein sequence ID" value="PPA35301.1"/>
    <property type="gene ID" value="WBGene00273670"/>
</dbReference>
<evidence type="ECO:0000313" key="2">
    <source>
        <dbReference type="Proteomes" id="UP000005239"/>
    </source>
</evidence>
<keyword evidence="2" id="KW-1185">Reference proteome</keyword>
<sequence>TQFLNDVKVSNRLPGSKVKSETKSARILVHATVLNCRILYRRAAFGLFFVDIGFLAARQVFNAERASFVIFVSVGLVWYYIDIEGSYWTTKLARCGMNITIVGGIVYPWAYMLSRRATLDGEEDASTPEGRLFKTLHFIYRQQEEEKKIMQALQMNRDMLDQGKYDMDLLLEIVPDLFPAIYKMVTSKKRPQKAEAWKEANSLKNALLPYTPLRLGNFVNKEDKSKLEFLSSPGIANSSNEMKAAIFDRIWKL</sequence>
<organism evidence="1 2">
    <name type="scientific">Pristionchus pacificus</name>
    <name type="common">Parasitic nematode worm</name>
    <dbReference type="NCBI Taxonomy" id="54126"/>
    <lineage>
        <taxon>Eukaryota</taxon>
        <taxon>Metazoa</taxon>
        <taxon>Ecdysozoa</taxon>
        <taxon>Nematoda</taxon>
        <taxon>Chromadorea</taxon>
        <taxon>Rhabditida</taxon>
        <taxon>Rhabditina</taxon>
        <taxon>Diplogasteromorpha</taxon>
        <taxon>Diplogasteroidea</taxon>
        <taxon>Neodiplogasteridae</taxon>
        <taxon>Pristionchus</taxon>
    </lineage>
</organism>
<dbReference type="AlphaFoldDB" id="A0A2A6B9J6"/>
<protein>
    <submittedName>
        <fullName evidence="1">Uncharacterized protein</fullName>
    </submittedName>
</protein>
<proteinExistence type="predicted"/>
<evidence type="ECO:0000313" key="1">
    <source>
        <dbReference type="EnsemblMetazoa" id="PPA35301.1"/>
    </source>
</evidence>
<gene>
    <name evidence="1" type="primary">WBGene00273670</name>
</gene>
<reference evidence="1" key="2">
    <citation type="submission" date="2022-06" db="UniProtKB">
        <authorList>
            <consortium name="EnsemblMetazoa"/>
        </authorList>
    </citation>
    <scope>IDENTIFICATION</scope>
    <source>
        <strain evidence="1">PS312</strain>
    </source>
</reference>